<sequence>MPPPFTTATDRTLMLLPFDKWISIDAVARRAKIDKDTALSVMRAGRRRGVLRTRGKGTAQQVMRVHPGPRRTIRRSAEPER</sequence>
<keyword evidence="3" id="KW-1185">Reference proteome</keyword>
<protein>
    <recommendedName>
        <fullName evidence="4">MarR family transcriptional regulator</fullName>
    </recommendedName>
</protein>
<dbReference type="EMBL" id="JAAIKT010000035">
    <property type="protein sequence ID" value="NEW73789.1"/>
    <property type="molecule type" value="Genomic_DNA"/>
</dbReference>
<name>A0A6G4AM73_9ACTN</name>
<accession>A0A6G4AM73</accession>
<proteinExistence type="predicted"/>
<dbReference type="RefSeq" id="WP_164431053.1">
    <property type="nucleotide sequence ID" value="NZ_JAAIKT010000035.1"/>
</dbReference>
<comment type="caution">
    <text evidence="2">The sequence shown here is derived from an EMBL/GenBank/DDBJ whole genome shotgun (WGS) entry which is preliminary data.</text>
</comment>
<evidence type="ECO:0008006" key="4">
    <source>
        <dbReference type="Google" id="ProtNLM"/>
    </source>
</evidence>
<evidence type="ECO:0000313" key="2">
    <source>
        <dbReference type="EMBL" id="NEW73789.1"/>
    </source>
</evidence>
<organism evidence="2 3">
    <name type="scientific">Streptomyces rhizosphaericus</name>
    <dbReference type="NCBI Taxonomy" id="114699"/>
    <lineage>
        <taxon>Bacteria</taxon>
        <taxon>Bacillati</taxon>
        <taxon>Actinomycetota</taxon>
        <taxon>Actinomycetes</taxon>
        <taxon>Kitasatosporales</taxon>
        <taxon>Streptomycetaceae</taxon>
        <taxon>Streptomyces</taxon>
        <taxon>Streptomyces violaceusniger group</taxon>
    </lineage>
</organism>
<dbReference type="Proteomes" id="UP000476310">
    <property type="component" value="Unassembled WGS sequence"/>
</dbReference>
<evidence type="ECO:0000313" key="3">
    <source>
        <dbReference type="Proteomes" id="UP000476310"/>
    </source>
</evidence>
<dbReference type="AlphaFoldDB" id="A0A6G4AM73"/>
<evidence type="ECO:0000256" key="1">
    <source>
        <dbReference type="SAM" id="MobiDB-lite"/>
    </source>
</evidence>
<gene>
    <name evidence="2" type="ORF">G4H13_26360</name>
</gene>
<feature type="region of interest" description="Disordered" evidence="1">
    <location>
        <begin position="54"/>
        <end position="81"/>
    </location>
</feature>
<reference evidence="2" key="1">
    <citation type="submission" date="2020-02" db="EMBL/GenBank/DDBJ databases">
        <title>A new Streptomyces sp. for controlling soil-borne diseases.</title>
        <authorList>
            <person name="Li X."/>
            <person name="Tian Y."/>
            <person name="Gao K."/>
        </authorList>
    </citation>
    <scope>NUCLEOTIDE SEQUENCE [LARGE SCALE GENOMIC DNA]</scope>
    <source>
        <strain evidence="2">0250</strain>
    </source>
</reference>